<organism evidence="9 10">
    <name type="scientific">Maribacter chungangensis</name>
    <dbReference type="NCBI Taxonomy" id="1069117"/>
    <lineage>
        <taxon>Bacteria</taxon>
        <taxon>Pseudomonadati</taxon>
        <taxon>Bacteroidota</taxon>
        <taxon>Flavobacteriia</taxon>
        <taxon>Flavobacteriales</taxon>
        <taxon>Flavobacteriaceae</taxon>
        <taxon>Maribacter</taxon>
    </lineage>
</organism>
<dbReference type="SUPFAM" id="SSF144091">
    <property type="entry name" value="Rhomboid-like"/>
    <property type="match status" value="1"/>
</dbReference>
<feature type="transmembrane region" description="Helical" evidence="7">
    <location>
        <begin position="200"/>
        <end position="220"/>
    </location>
</feature>
<keyword evidence="4 9" id="KW-0378">Hydrolase</keyword>
<feature type="domain" description="Peptidase S54 rhomboid" evidence="8">
    <location>
        <begin position="301"/>
        <end position="438"/>
    </location>
</feature>
<comment type="similarity">
    <text evidence="2">Belongs to the peptidase S54 family.</text>
</comment>
<comment type="subcellular location">
    <subcellularLocation>
        <location evidence="1">Membrane</location>
        <topology evidence="1">Multi-pass membrane protein</topology>
    </subcellularLocation>
</comment>
<proteinExistence type="inferred from homology"/>
<feature type="transmembrane region" description="Helical" evidence="7">
    <location>
        <begin position="366"/>
        <end position="389"/>
    </location>
</feature>
<keyword evidence="3 7" id="KW-0812">Transmembrane</keyword>
<dbReference type="PANTHER" id="PTHR43731">
    <property type="entry name" value="RHOMBOID PROTEASE"/>
    <property type="match status" value="1"/>
</dbReference>
<feature type="transmembrane region" description="Helical" evidence="7">
    <location>
        <begin position="421"/>
        <end position="441"/>
    </location>
</feature>
<feature type="transmembrane region" description="Helical" evidence="7">
    <location>
        <begin position="396"/>
        <end position="415"/>
    </location>
</feature>
<comment type="caution">
    <text evidence="9">The sequence shown here is derived from an EMBL/GenBank/DDBJ whole genome shotgun (WGS) entry which is preliminary data.</text>
</comment>
<evidence type="ECO:0000256" key="6">
    <source>
        <dbReference type="ARBA" id="ARBA00023136"/>
    </source>
</evidence>
<dbReference type="PANTHER" id="PTHR43731:SF14">
    <property type="entry name" value="PRESENILIN-ASSOCIATED RHOMBOID-LIKE PROTEIN, MITOCHONDRIAL"/>
    <property type="match status" value="1"/>
</dbReference>
<evidence type="ECO:0000313" key="9">
    <source>
        <dbReference type="EMBL" id="MFD0798694.1"/>
    </source>
</evidence>
<dbReference type="Gene3D" id="1.20.1540.10">
    <property type="entry name" value="Rhomboid-like"/>
    <property type="match status" value="1"/>
</dbReference>
<feature type="transmembrane region" description="Helical" evidence="7">
    <location>
        <begin position="310"/>
        <end position="333"/>
    </location>
</feature>
<dbReference type="Proteomes" id="UP001597012">
    <property type="component" value="Unassembled WGS sequence"/>
</dbReference>
<evidence type="ECO:0000313" key="10">
    <source>
        <dbReference type="Proteomes" id="UP001597012"/>
    </source>
</evidence>
<dbReference type="InterPro" id="IPR022764">
    <property type="entry name" value="Peptidase_S54_rhomboid_dom"/>
</dbReference>
<feature type="transmembrane region" description="Helical" evidence="7">
    <location>
        <begin position="342"/>
        <end position="360"/>
    </location>
</feature>
<evidence type="ECO:0000256" key="3">
    <source>
        <dbReference type="ARBA" id="ARBA00022692"/>
    </source>
</evidence>
<keyword evidence="9" id="KW-0645">Protease</keyword>
<feature type="transmembrane region" description="Helical" evidence="7">
    <location>
        <begin position="260"/>
        <end position="280"/>
    </location>
</feature>
<dbReference type="EMBL" id="JBHTHY010000014">
    <property type="protein sequence ID" value="MFD0798694.1"/>
    <property type="molecule type" value="Genomic_DNA"/>
</dbReference>
<dbReference type="GO" id="GO:0006508">
    <property type="term" value="P:proteolysis"/>
    <property type="evidence" value="ECO:0007669"/>
    <property type="project" value="UniProtKB-KW"/>
</dbReference>
<evidence type="ECO:0000256" key="1">
    <source>
        <dbReference type="ARBA" id="ARBA00004141"/>
    </source>
</evidence>
<dbReference type="Pfam" id="PF01694">
    <property type="entry name" value="Rhomboid"/>
    <property type="match status" value="1"/>
</dbReference>
<name>A0ABW3B7K2_9FLAO</name>
<gene>
    <name evidence="9" type="ORF">ACFQZJ_14570</name>
</gene>
<dbReference type="EC" id="3.4.21.-" evidence="9"/>
<dbReference type="InterPro" id="IPR050925">
    <property type="entry name" value="Rhomboid_protease_S54"/>
</dbReference>
<dbReference type="RefSeq" id="WP_379935567.1">
    <property type="nucleotide sequence ID" value="NZ_JBHTHY010000014.1"/>
</dbReference>
<keyword evidence="5 7" id="KW-1133">Transmembrane helix</keyword>
<evidence type="ECO:0000256" key="7">
    <source>
        <dbReference type="SAM" id="Phobius"/>
    </source>
</evidence>
<protein>
    <submittedName>
        <fullName evidence="9">Rhomboid family intramembrane serine protease</fullName>
        <ecNumber evidence="9">3.4.21.-</ecNumber>
    </submittedName>
</protein>
<evidence type="ECO:0000256" key="5">
    <source>
        <dbReference type="ARBA" id="ARBA00022989"/>
    </source>
</evidence>
<accession>A0ABW3B7K2</accession>
<keyword evidence="6 7" id="KW-0472">Membrane</keyword>
<dbReference type="InterPro" id="IPR035952">
    <property type="entry name" value="Rhomboid-like_sf"/>
</dbReference>
<evidence type="ECO:0000256" key="2">
    <source>
        <dbReference type="ARBA" id="ARBA00009045"/>
    </source>
</evidence>
<reference evidence="10" key="1">
    <citation type="journal article" date="2019" name="Int. J. Syst. Evol. Microbiol.">
        <title>The Global Catalogue of Microorganisms (GCM) 10K type strain sequencing project: providing services to taxonomists for standard genome sequencing and annotation.</title>
        <authorList>
            <consortium name="The Broad Institute Genomics Platform"/>
            <consortium name="The Broad Institute Genome Sequencing Center for Infectious Disease"/>
            <person name="Wu L."/>
            <person name="Ma J."/>
        </authorList>
    </citation>
    <scope>NUCLEOTIDE SEQUENCE [LARGE SCALE GENOMIC DNA]</scope>
    <source>
        <strain evidence="10">CCUG 61948</strain>
    </source>
</reference>
<dbReference type="GO" id="GO:0008233">
    <property type="term" value="F:peptidase activity"/>
    <property type="evidence" value="ECO:0007669"/>
    <property type="project" value="UniProtKB-KW"/>
</dbReference>
<sequence length="449" mass="50666">MRRRIRILNVRGNNNSGYFIYQAVMAGTIFTSLLNAQDYTASNSYDLYEVSSIEELNDVVGEKYFKLSSFLVKKNSKTSYTTARTSGRSNDRLNISLFIALPFEKSNTVWYGIEYKASMSNYLSEAEKNRTYRKFMDSWEIQFNHNNVYGARYFEKLRHSDELDGYVNAIQLRYPKLDRQDLTILIPHKDAFTERSNNSLGWTFGSFAIGSFIFFIMVLVPQINEDELKRLKSGRPSKDDDLKEILRALNPMGEYKGTALLVWINIFAFLVMIVMGINIISPTGHELLAIGGSRKEEVLNGEYWRLLTSVFIHGGALHLLMNIMGLGLSGFVLEEKLGQHKLILSFLACGLLASLSSFYFNNNVVSVGASGAIFGLFGIILAFTVIKVFDSQVRRFIWMILIFYAGVSLVLGTLIGGIDNAAHFGGLISGFVIGYFLMLAYNKKSIDPK</sequence>
<evidence type="ECO:0000259" key="8">
    <source>
        <dbReference type="Pfam" id="PF01694"/>
    </source>
</evidence>
<keyword evidence="10" id="KW-1185">Reference proteome</keyword>
<evidence type="ECO:0000256" key="4">
    <source>
        <dbReference type="ARBA" id="ARBA00022801"/>
    </source>
</evidence>